<protein>
    <submittedName>
        <fullName evidence="1">Uncharacterized protein</fullName>
    </submittedName>
</protein>
<reference evidence="1 2" key="1">
    <citation type="submission" date="2019-12" db="EMBL/GenBank/DDBJ databases">
        <title>Whole-genome analyses of novel actinobacteria.</title>
        <authorList>
            <person name="Sahin N."/>
            <person name="Saygin H."/>
        </authorList>
    </citation>
    <scope>NUCLEOTIDE SEQUENCE [LARGE SCALE GENOMIC DNA]</scope>
    <source>
        <strain evidence="1 2">KC615</strain>
    </source>
</reference>
<keyword evidence="2" id="KW-1185">Reference proteome</keyword>
<evidence type="ECO:0000313" key="2">
    <source>
        <dbReference type="Proteomes" id="UP000430692"/>
    </source>
</evidence>
<proteinExistence type="predicted"/>
<name>A0A6I4VZP7_9BACL</name>
<gene>
    <name evidence="1" type="ORF">GSM42_09385</name>
</gene>
<dbReference type="RefSeq" id="WP_160801281.1">
    <property type="nucleotide sequence ID" value="NZ_WUUL01000005.1"/>
</dbReference>
<evidence type="ECO:0000313" key="1">
    <source>
        <dbReference type="EMBL" id="MXQ53924.1"/>
    </source>
</evidence>
<dbReference type="EMBL" id="WUUL01000005">
    <property type="protein sequence ID" value="MXQ53924.1"/>
    <property type="molecule type" value="Genomic_DNA"/>
</dbReference>
<organism evidence="1 2">
    <name type="scientific">Shimazuella alba</name>
    <dbReference type="NCBI Taxonomy" id="2690964"/>
    <lineage>
        <taxon>Bacteria</taxon>
        <taxon>Bacillati</taxon>
        <taxon>Bacillota</taxon>
        <taxon>Bacilli</taxon>
        <taxon>Bacillales</taxon>
        <taxon>Thermoactinomycetaceae</taxon>
        <taxon>Shimazuella</taxon>
    </lineage>
</organism>
<dbReference type="Proteomes" id="UP000430692">
    <property type="component" value="Unassembled WGS sequence"/>
</dbReference>
<dbReference type="PROSITE" id="PS51257">
    <property type="entry name" value="PROKAR_LIPOPROTEIN"/>
    <property type="match status" value="1"/>
</dbReference>
<dbReference type="AlphaFoldDB" id="A0A6I4VZP7"/>
<accession>A0A6I4VZP7</accession>
<comment type="caution">
    <text evidence="1">The sequence shown here is derived from an EMBL/GenBank/DDBJ whole genome shotgun (WGS) entry which is preliminary data.</text>
</comment>
<sequence length="266" mass="29980">MESSKPLSNNLPLWASCCNPLSYLQSYSCPKDDQETLEILFQEFPTRPKSLESVGVFNLGASFLGPMAMIGYLKPDGIIDQLEALPNDRAYMTDLLGLDGQVYRGRDVRGNEQDIFTPETWIPYDTFIGHQGGKHFRDSLDRAVLATRCVAGNPLWTPEWQYEAVFGLYIGEAMSKNKHIGEWTWRNMLRYVRSDGRFAIVVVLESGPFATPYGVQIPMGSFSEEEVDEAFKNMSSVKKHKMFVTSGENDIRPGYNRLAVVVGQVK</sequence>